<feature type="signal peptide" evidence="1">
    <location>
        <begin position="1"/>
        <end position="36"/>
    </location>
</feature>
<protein>
    <submittedName>
        <fullName evidence="2">Uncharacterized protein</fullName>
    </submittedName>
</protein>
<accession>A0A2H9ZQZ9</accession>
<name>A0A2H9ZQZ9_9ASPA</name>
<evidence type="ECO:0000313" key="3">
    <source>
        <dbReference type="Proteomes" id="UP000236161"/>
    </source>
</evidence>
<gene>
    <name evidence="2" type="ORF">AXF42_Ash011064</name>
</gene>
<evidence type="ECO:0000313" key="2">
    <source>
        <dbReference type="EMBL" id="PKA45723.1"/>
    </source>
</evidence>
<keyword evidence="1" id="KW-0732">Signal</keyword>
<feature type="chain" id="PRO_5014191703" evidence="1">
    <location>
        <begin position="37"/>
        <end position="176"/>
    </location>
</feature>
<organism evidence="2 3">
    <name type="scientific">Apostasia shenzhenica</name>
    <dbReference type="NCBI Taxonomy" id="1088818"/>
    <lineage>
        <taxon>Eukaryota</taxon>
        <taxon>Viridiplantae</taxon>
        <taxon>Streptophyta</taxon>
        <taxon>Embryophyta</taxon>
        <taxon>Tracheophyta</taxon>
        <taxon>Spermatophyta</taxon>
        <taxon>Magnoliopsida</taxon>
        <taxon>Liliopsida</taxon>
        <taxon>Asparagales</taxon>
        <taxon>Orchidaceae</taxon>
        <taxon>Apostasioideae</taxon>
        <taxon>Apostasia</taxon>
    </lineage>
</organism>
<dbReference type="AlphaFoldDB" id="A0A2H9ZQZ9"/>
<reference evidence="2 3" key="1">
    <citation type="journal article" date="2017" name="Nature">
        <title>The Apostasia genome and the evolution of orchids.</title>
        <authorList>
            <person name="Zhang G.Q."/>
            <person name="Liu K.W."/>
            <person name="Li Z."/>
            <person name="Lohaus R."/>
            <person name="Hsiao Y.Y."/>
            <person name="Niu S.C."/>
            <person name="Wang J.Y."/>
            <person name="Lin Y.C."/>
            <person name="Xu Q."/>
            <person name="Chen L.J."/>
            <person name="Yoshida K."/>
            <person name="Fujiwara S."/>
            <person name="Wang Z.W."/>
            <person name="Zhang Y.Q."/>
            <person name="Mitsuda N."/>
            <person name="Wang M."/>
            <person name="Liu G.H."/>
            <person name="Pecoraro L."/>
            <person name="Huang H.X."/>
            <person name="Xiao X.J."/>
            <person name="Lin M."/>
            <person name="Wu X.Y."/>
            <person name="Wu W.L."/>
            <person name="Chen Y.Y."/>
            <person name="Chang S.B."/>
            <person name="Sakamoto S."/>
            <person name="Ohme-Takagi M."/>
            <person name="Yagi M."/>
            <person name="Zeng S.J."/>
            <person name="Shen C.Y."/>
            <person name="Yeh C.M."/>
            <person name="Luo Y.B."/>
            <person name="Tsai W.C."/>
            <person name="Van de Peer Y."/>
            <person name="Liu Z.J."/>
        </authorList>
    </citation>
    <scope>NUCLEOTIDE SEQUENCE [LARGE SCALE GENOMIC DNA]</scope>
    <source>
        <strain evidence="3">cv. Shenzhen</strain>
        <tissue evidence="2">Stem</tissue>
    </source>
</reference>
<evidence type="ECO:0000256" key="1">
    <source>
        <dbReference type="SAM" id="SignalP"/>
    </source>
</evidence>
<sequence>MISSITLQHCLSIMASLCHQLLLLLLFSVVMMTTMAQPNPESMIPWIRLPYSALGIQRAVSVRLACEVMLECLTHVYFERPPNFVEIGIPISFTLLSGFKEVYTQLIRRSNGDVRRYDGFFWARMHLGSSLTYLIKARVLLEVPNDRRFNYHNVIPDTMEHEVKIVRVIPPGEHLY</sequence>
<proteinExistence type="predicted"/>
<dbReference type="Proteomes" id="UP000236161">
    <property type="component" value="Unassembled WGS sequence"/>
</dbReference>
<keyword evidence="3" id="KW-1185">Reference proteome</keyword>
<dbReference type="EMBL" id="KZ454830">
    <property type="protein sequence ID" value="PKA45723.1"/>
    <property type="molecule type" value="Genomic_DNA"/>
</dbReference>